<gene>
    <name evidence="1" type="ORF">FBZ93_120126</name>
</gene>
<reference evidence="1 2" key="1">
    <citation type="submission" date="2019-06" db="EMBL/GenBank/DDBJ databases">
        <title>Genomic Encyclopedia of Type Strains, Phase IV (KMG-V): Genome sequencing to study the core and pangenomes of soil and plant-associated prokaryotes.</title>
        <authorList>
            <person name="Whitman W."/>
        </authorList>
    </citation>
    <scope>NUCLEOTIDE SEQUENCE [LARGE SCALE GENOMIC DNA]</scope>
    <source>
        <strain evidence="1 2">BR 10355</strain>
    </source>
</reference>
<dbReference type="RefSeq" id="WP_146992372.1">
    <property type="nucleotide sequence ID" value="NZ_VITY01000020.1"/>
</dbReference>
<proteinExistence type="predicted"/>
<dbReference type="InterPro" id="IPR050772">
    <property type="entry name" value="Hydratase-Decarb/MhpD_sf"/>
</dbReference>
<comment type="caution">
    <text evidence="1">The sequence shown here is derived from an EMBL/GenBank/DDBJ whole genome shotgun (WGS) entry which is preliminary data.</text>
</comment>
<dbReference type="InterPro" id="IPR036663">
    <property type="entry name" value="Fumarylacetoacetase_C_sf"/>
</dbReference>
<dbReference type="Gene3D" id="3.90.850.10">
    <property type="entry name" value="Fumarylacetoacetase-like, C-terminal domain"/>
    <property type="match status" value="1"/>
</dbReference>
<keyword evidence="2" id="KW-1185">Reference proteome</keyword>
<dbReference type="SUPFAM" id="SSF56529">
    <property type="entry name" value="FAH"/>
    <property type="match status" value="1"/>
</dbReference>
<evidence type="ECO:0000313" key="2">
    <source>
        <dbReference type="Proteomes" id="UP000321304"/>
    </source>
</evidence>
<accession>A0A560KX59</accession>
<evidence type="ECO:0000313" key="1">
    <source>
        <dbReference type="EMBL" id="TWB87828.1"/>
    </source>
</evidence>
<dbReference type="PANTHER" id="PTHR30143:SF0">
    <property type="entry name" value="2-KETO-4-PENTENOATE HYDRATASE"/>
    <property type="match status" value="1"/>
</dbReference>
<dbReference type="EMBL" id="VITY01000020">
    <property type="protein sequence ID" value="TWB87828.1"/>
    <property type="molecule type" value="Genomic_DNA"/>
</dbReference>
<dbReference type="GO" id="GO:0008684">
    <property type="term" value="F:2-oxopent-4-enoate hydratase activity"/>
    <property type="evidence" value="ECO:0007669"/>
    <property type="project" value="TreeGrafter"/>
</dbReference>
<dbReference type="GO" id="GO:0005737">
    <property type="term" value="C:cytoplasm"/>
    <property type="evidence" value="ECO:0007669"/>
    <property type="project" value="TreeGrafter"/>
</dbReference>
<name>A0A560KX59_9BRAD</name>
<sequence>MTSFDEPGLIAKLVDARLRGSRLDLPDLDGSLHDAQKLQFDVLDQLLASGAHVSGWKIGLTSGAAYDLMGPGVRPVGYILAERSLSSDSNLRRPPGLPLQIEPEICLEIASPLRGKHLSIEHCRSAVKAVRASFEINQSRVPMPGRNNLFVADDLSNWGLVVGNGKVPVPFRSAPKAELFVDDRLERTSPPDLVMDDPYLSLSRLCAALDDYDRGVEAGQYVITGAFFRIAIDRSATYRAAIDGIGEVSFTLT</sequence>
<protein>
    <submittedName>
        <fullName evidence="1">2-keto-4-pentenoate hydratase</fullName>
    </submittedName>
</protein>
<dbReference type="Proteomes" id="UP000321304">
    <property type="component" value="Unassembled WGS sequence"/>
</dbReference>
<dbReference type="PANTHER" id="PTHR30143">
    <property type="entry name" value="ACID HYDRATASE"/>
    <property type="match status" value="1"/>
</dbReference>
<dbReference type="OrthoDB" id="9792137at2"/>
<dbReference type="AlphaFoldDB" id="A0A560KX59"/>
<organism evidence="1 2">
    <name type="scientific">Bradyrhizobium macuxiense</name>
    <dbReference type="NCBI Taxonomy" id="1755647"/>
    <lineage>
        <taxon>Bacteria</taxon>
        <taxon>Pseudomonadati</taxon>
        <taxon>Pseudomonadota</taxon>
        <taxon>Alphaproteobacteria</taxon>
        <taxon>Hyphomicrobiales</taxon>
        <taxon>Nitrobacteraceae</taxon>
        <taxon>Bradyrhizobium</taxon>
    </lineage>
</organism>